<dbReference type="Proteomes" id="UP000044841">
    <property type="component" value="Unassembled WGS sequence"/>
</dbReference>
<gene>
    <name evidence="3" type="ORF">RSOLAG22IIIB_13675</name>
</gene>
<name>A0A0K6FQK7_9AGAM</name>
<dbReference type="Pfam" id="PF13358">
    <property type="entry name" value="DDE_3"/>
    <property type="match status" value="1"/>
</dbReference>
<feature type="region of interest" description="Disordered" evidence="1">
    <location>
        <begin position="93"/>
        <end position="142"/>
    </location>
</feature>
<dbReference type="Gene3D" id="3.30.420.10">
    <property type="entry name" value="Ribonuclease H-like superfamily/Ribonuclease H"/>
    <property type="match status" value="1"/>
</dbReference>
<dbReference type="InterPro" id="IPR036397">
    <property type="entry name" value="RNaseH_sf"/>
</dbReference>
<sequence>MGRTKGSSIRRLQNFLSRRGASLQAQEELQSNEQGNSPIALSSKTTLDDEIHTTHVHTQFHETAEGTNELTGSLNALELEASLLDDDIVLELPPEDVVDPVDDRNPPSLGEPEGDEARYLPPLGDPQTDDDSGEKVQPNRKPTLLEEAKMLVDKLHEIIESSFHGRGKKRKSTFGDVGLSRLRYMAGTLNLMVQSGVKLTKASESASYAFFKGKWTARRVRVWIRAFQKDGTLPPNLYGNWSDSVLEDEDLLTAIREWLISKGKYLQAHHIIESFLTDTAKRFRNVIDEPPSLRTCQRWMHRMGFTWMKERRGQFADGHERDDVKYYREKYYIPEWMKLKRRMRTWDSEGKTAGIRKKGEGVSLMVADFISADYGWLRGATPIAPYKSAIGGEFEGARVIFRAGKQREGWFRTDHVVEQLLNAISIVKERYPDNEHVFVFDNATIHTKLPKSTPNVHKMTLGPSEMVKGQGTGPSGEKMSIDYAPVTLPDGTIQQLYHPSNHRNKKLRRLFKGMALILAERGVPNAQKLRLVCASTDAQPQGCPPGSTNCCARRTMMNQPHMIGQKSILQTLAESKGCSVMYLPKYHCELNPIEQCWGAAKRKYRDCPASSLEADLKKNMLAALDSVDLKLIRRFAGRSERFVYAYDHGLSGAEAAWAVKQYRGHRIIPVALLGAMDKSYNKSG</sequence>
<evidence type="ECO:0000259" key="2">
    <source>
        <dbReference type="Pfam" id="PF13358"/>
    </source>
</evidence>
<proteinExistence type="predicted"/>
<evidence type="ECO:0000313" key="3">
    <source>
        <dbReference type="EMBL" id="CUA68279.1"/>
    </source>
</evidence>
<accession>A0A0K6FQK7</accession>
<evidence type="ECO:0000256" key="1">
    <source>
        <dbReference type="SAM" id="MobiDB-lite"/>
    </source>
</evidence>
<dbReference type="AlphaFoldDB" id="A0A0K6FQK7"/>
<dbReference type="GO" id="GO:0003676">
    <property type="term" value="F:nucleic acid binding"/>
    <property type="evidence" value="ECO:0007669"/>
    <property type="project" value="InterPro"/>
</dbReference>
<reference evidence="3 4" key="1">
    <citation type="submission" date="2015-07" db="EMBL/GenBank/DDBJ databases">
        <authorList>
            <person name="Noorani M."/>
        </authorList>
    </citation>
    <scope>NUCLEOTIDE SEQUENCE [LARGE SCALE GENOMIC DNA]</scope>
    <source>
        <strain evidence="3">BBA 69670</strain>
    </source>
</reference>
<feature type="domain" description="Tc1-like transposase DDE" evidence="2">
    <location>
        <begin position="566"/>
        <end position="606"/>
    </location>
</feature>
<dbReference type="InterPro" id="IPR038717">
    <property type="entry name" value="Tc1-like_DDE_dom"/>
</dbReference>
<evidence type="ECO:0000313" key="4">
    <source>
        <dbReference type="Proteomes" id="UP000044841"/>
    </source>
</evidence>
<feature type="region of interest" description="Disordered" evidence="1">
    <location>
        <begin position="20"/>
        <end position="40"/>
    </location>
</feature>
<feature type="compositionally biased region" description="Polar residues" evidence="1">
    <location>
        <begin position="23"/>
        <end position="40"/>
    </location>
</feature>
<dbReference type="EMBL" id="CYGV01000364">
    <property type="protein sequence ID" value="CUA68279.1"/>
    <property type="molecule type" value="Genomic_DNA"/>
</dbReference>
<dbReference type="PANTHER" id="PTHR35871:SF1">
    <property type="entry name" value="CXC1-LIKE CYSTEINE CLUSTER ASSOCIATED WITH KDZ TRANSPOSASES DOMAIN-CONTAINING PROTEIN"/>
    <property type="match status" value="1"/>
</dbReference>
<organism evidence="3 4">
    <name type="scientific">Rhizoctonia solani</name>
    <dbReference type="NCBI Taxonomy" id="456999"/>
    <lineage>
        <taxon>Eukaryota</taxon>
        <taxon>Fungi</taxon>
        <taxon>Dikarya</taxon>
        <taxon>Basidiomycota</taxon>
        <taxon>Agaricomycotina</taxon>
        <taxon>Agaricomycetes</taxon>
        <taxon>Cantharellales</taxon>
        <taxon>Ceratobasidiaceae</taxon>
        <taxon>Rhizoctonia</taxon>
    </lineage>
</organism>
<protein>
    <recommendedName>
        <fullName evidence="2">Tc1-like transposase DDE domain-containing protein</fullName>
    </recommendedName>
</protein>
<keyword evidence="4" id="KW-1185">Reference proteome</keyword>
<dbReference type="PANTHER" id="PTHR35871">
    <property type="entry name" value="EXPRESSED PROTEIN"/>
    <property type="match status" value="1"/>
</dbReference>